<dbReference type="PRINTS" id="PR00625">
    <property type="entry name" value="JDOMAIN"/>
</dbReference>
<feature type="domain" description="J" evidence="4">
    <location>
        <begin position="8"/>
        <end position="75"/>
    </location>
</feature>
<reference evidence="5" key="1">
    <citation type="submission" date="2023-10" db="EMBL/GenBank/DDBJ databases">
        <authorList>
            <person name="Chen Y."/>
            <person name="Shah S."/>
            <person name="Dougan E. K."/>
            <person name="Thang M."/>
            <person name="Chan C."/>
        </authorList>
    </citation>
    <scope>NUCLEOTIDE SEQUENCE [LARGE SCALE GENOMIC DNA]</scope>
</reference>
<dbReference type="PANTHER" id="PTHR45188:SF2">
    <property type="entry name" value="DNAJ HOMOLOG SUBFAMILY C MEMBER 7"/>
    <property type="match status" value="1"/>
</dbReference>
<dbReference type="InterPro" id="IPR019734">
    <property type="entry name" value="TPR_rpt"/>
</dbReference>
<feature type="compositionally biased region" description="Pro residues" evidence="3">
    <location>
        <begin position="361"/>
        <end position="377"/>
    </location>
</feature>
<dbReference type="SMART" id="SM00028">
    <property type="entry name" value="TPR"/>
    <property type="match status" value="3"/>
</dbReference>
<protein>
    <recommendedName>
        <fullName evidence="4">J domain-containing protein</fullName>
    </recommendedName>
</protein>
<dbReference type="InterPro" id="IPR011990">
    <property type="entry name" value="TPR-like_helical_dom_sf"/>
</dbReference>
<gene>
    <name evidence="5" type="ORF">PCOR1329_LOCUS44472</name>
</gene>
<keyword evidence="6" id="KW-1185">Reference proteome</keyword>
<sequence>MSGAPFVDHYAALGCSPEAPAADLKRAYHEKLREFHPDKRPDSQGGTGQRVTQALVDAWEVLQDPGKREAYDLAWRQQHEAHWGPGHAAGDGGRLNETQECVKAKGPESLSAAATALNKYQAAIVKYTEGIQLNPEDHRIRSNRALCYAAVKDWAKCREDAVLVTQMKPGFMKGWFLLAKALWKEGSPVLAQRELDRALSMMPDNADLLALQEDTDIAPDLAACRAEGTERLPSLPRGRGGASRSVSPACTPVQGNSRVATPPPIHKRPPGAPQVPGQYRKASRSPVRGVAGEQTAHFGENTACFGDETAHFGAAGRGGGRSASPVRMSVPQAPPPRSSAPPSYAAYAAPAGEGTFGPSGAPMPPSYHRPEPAPPPRGAEQPGPRQKASLAGMAAASRAAAHP</sequence>
<dbReference type="SMART" id="SM00271">
    <property type="entry name" value="DnaJ"/>
    <property type="match status" value="1"/>
</dbReference>
<feature type="region of interest" description="Disordered" evidence="3">
    <location>
        <begin position="315"/>
        <end position="403"/>
    </location>
</feature>
<dbReference type="Gene3D" id="1.10.287.110">
    <property type="entry name" value="DnaJ domain"/>
    <property type="match status" value="1"/>
</dbReference>
<evidence type="ECO:0000256" key="2">
    <source>
        <dbReference type="ARBA" id="ARBA00022803"/>
    </source>
</evidence>
<dbReference type="CDD" id="cd06257">
    <property type="entry name" value="DnaJ"/>
    <property type="match status" value="1"/>
</dbReference>
<dbReference type="SUPFAM" id="SSF48452">
    <property type="entry name" value="TPR-like"/>
    <property type="match status" value="1"/>
</dbReference>
<name>A0ABN9U1Y9_9DINO</name>
<dbReference type="SUPFAM" id="SSF46565">
    <property type="entry name" value="Chaperone J-domain"/>
    <property type="match status" value="1"/>
</dbReference>
<dbReference type="InterPro" id="IPR001623">
    <property type="entry name" value="DnaJ_domain"/>
</dbReference>
<keyword evidence="2" id="KW-0802">TPR repeat</keyword>
<dbReference type="EMBL" id="CAUYUJ010015344">
    <property type="protein sequence ID" value="CAK0852806.1"/>
    <property type="molecule type" value="Genomic_DNA"/>
</dbReference>
<feature type="compositionally biased region" description="Polar residues" evidence="3">
    <location>
        <begin position="244"/>
        <end position="259"/>
    </location>
</feature>
<dbReference type="Gene3D" id="1.25.40.10">
    <property type="entry name" value="Tetratricopeptide repeat domain"/>
    <property type="match status" value="1"/>
</dbReference>
<evidence type="ECO:0000313" key="6">
    <source>
        <dbReference type="Proteomes" id="UP001189429"/>
    </source>
</evidence>
<feature type="region of interest" description="Disordered" evidence="3">
    <location>
        <begin position="229"/>
        <end position="285"/>
    </location>
</feature>
<evidence type="ECO:0000256" key="3">
    <source>
        <dbReference type="SAM" id="MobiDB-lite"/>
    </source>
</evidence>
<dbReference type="InterPro" id="IPR036869">
    <property type="entry name" value="J_dom_sf"/>
</dbReference>
<dbReference type="PANTHER" id="PTHR45188">
    <property type="entry name" value="DNAJ PROTEIN P58IPK HOMOLOG"/>
    <property type="match status" value="1"/>
</dbReference>
<dbReference type="Pfam" id="PF00226">
    <property type="entry name" value="DnaJ"/>
    <property type="match status" value="1"/>
</dbReference>
<proteinExistence type="predicted"/>
<feature type="compositionally biased region" description="Low complexity" evidence="3">
    <location>
        <begin position="378"/>
        <end position="403"/>
    </location>
</feature>
<dbReference type="PROSITE" id="PS50076">
    <property type="entry name" value="DNAJ_2"/>
    <property type="match status" value="1"/>
</dbReference>
<comment type="caution">
    <text evidence="5">The sequence shown here is derived from an EMBL/GenBank/DDBJ whole genome shotgun (WGS) entry which is preliminary data.</text>
</comment>
<feature type="compositionally biased region" description="Low complexity" evidence="3">
    <location>
        <begin position="340"/>
        <end position="351"/>
    </location>
</feature>
<dbReference type="Proteomes" id="UP001189429">
    <property type="component" value="Unassembled WGS sequence"/>
</dbReference>
<accession>A0ABN9U1Y9</accession>
<organism evidence="5 6">
    <name type="scientific">Prorocentrum cordatum</name>
    <dbReference type="NCBI Taxonomy" id="2364126"/>
    <lineage>
        <taxon>Eukaryota</taxon>
        <taxon>Sar</taxon>
        <taxon>Alveolata</taxon>
        <taxon>Dinophyceae</taxon>
        <taxon>Prorocentrales</taxon>
        <taxon>Prorocentraceae</taxon>
        <taxon>Prorocentrum</taxon>
    </lineage>
</organism>
<evidence type="ECO:0000256" key="1">
    <source>
        <dbReference type="ARBA" id="ARBA00022737"/>
    </source>
</evidence>
<evidence type="ECO:0000259" key="4">
    <source>
        <dbReference type="PROSITE" id="PS50076"/>
    </source>
</evidence>
<keyword evidence="1" id="KW-0677">Repeat</keyword>
<evidence type="ECO:0000313" key="5">
    <source>
        <dbReference type="EMBL" id="CAK0852806.1"/>
    </source>
</evidence>